<dbReference type="InterPro" id="IPR035919">
    <property type="entry name" value="EAL_sf"/>
</dbReference>
<feature type="transmembrane region" description="Helical" evidence="2">
    <location>
        <begin position="150"/>
        <end position="172"/>
    </location>
</feature>
<comment type="cofactor">
    <cofactor evidence="1">
        <name>Mg(2+)</name>
        <dbReference type="ChEBI" id="CHEBI:18420"/>
    </cofactor>
</comment>
<dbReference type="SUPFAM" id="SSF55073">
    <property type="entry name" value="Nucleotide cyclase"/>
    <property type="match status" value="1"/>
</dbReference>
<dbReference type="SUPFAM" id="SSF141868">
    <property type="entry name" value="EAL domain-like"/>
    <property type="match status" value="1"/>
</dbReference>
<feature type="transmembrane region" description="Helical" evidence="2">
    <location>
        <begin position="75"/>
        <end position="98"/>
    </location>
</feature>
<evidence type="ECO:0000256" key="2">
    <source>
        <dbReference type="SAM" id="Phobius"/>
    </source>
</evidence>
<dbReference type="InterPro" id="IPR029787">
    <property type="entry name" value="Nucleotide_cyclase"/>
</dbReference>
<feature type="domain" description="GGDEF" evidence="4">
    <location>
        <begin position="230"/>
        <end position="363"/>
    </location>
</feature>
<dbReference type="CDD" id="cd01949">
    <property type="entry name" value="GGDEF"/>
    <property type="match status" value="1"/>
</dbReference>
<evidence type="ECO:0000256" key="1">
    <source>
        <dbReference type="ARBA" id="ARBA00001946"/>
    </source>
</evidence>
<dbReference type="InterPro" id="IPR052155">
    <property type="entry name" value="Biofilm_reg_signaling"/>
</dbReference>
<dbReference type="PANTHER" id="PTHR44757:SF2">
    <property type="entry name" value="BIOFILM ARCHITECTURE MAINTENANCE PROTEIN MBAA"/>
    <property type="match status" value="1"/>
</dbReference>
<feature type="transmembrane region" description="Helical" evidence="2">
    <location>
        <begin position="25"/>
        <end position="43"/>
    </location>
</feature>
<dbReference type="PROSITE" id="PS50883">
    <property type="entry name" value="EAL"/>
    <property type="match status" value="1"/>
</dbReference>
<keyword evidence="2" id="KW-0812">Transmembrane</keyword>
<dbReference type="PROSITE" id="PS50887">
    <property type="entry name" value="GGDEF"/>
    <property type="match status" value="1"/>
</dbReference>
<dbReference type="InterPro" id="IPR043128">
    <property type="entry name" value="Rev_trsase/Diguanyl_cyclase"/>
</dbReference>
<dbReference type="Gene3D" id="3.20.20.450">
    <property type="entry name" value="EAL domain"/>
    <property type="match status" value="1"/>
</dbReference>
<dbReference type="CDD" id="cd01948">
    <property type="entry name" value="EAL"/>
    <property type="match status" value="1"/>
</dbReference>
<dbReference type="Pfam" id="PF00990">
    <property type="entry name" value="GGDEF"/>
    <property type="match status" value="1"/>
</dbReference>
<accession>A0A6N9TJG4</accession>
<dbReference type="AlphaFoldDB" id="A0A6N9TJG4"/>
<dbReference type="Pfam" id="PF00563">
    <property type="entry name" value="EAL"/>
    <property type="match status" value="1"/>
</dbReference>
<dbReference type="Proteomes" id="UP000471381">
    <property type="component" value="Unassembled WGS sequence"/>
</dbReference>
<protein>
    <submittedName>
        <fullName evidence="5">EAL domain-containing protein</fullName>
    </submittedName>
</protein>
<dbReference type="SMART" id="SM00052">
    <property type="entry name" value="EAL"/>
    <property type="match status" value="1"/>
</dbReference>
<evidence type="ECO:0000259" key="4">
    <source>
        <dbReference type="PROSITE" id="PS50887"/>
    </source>
</evidence>
<sequence>MLDRKVEPSSVTSSGKMILVKQQRLVQTCVIASVSLFIALLFARGLAVYIFSFGLLSLVATTCLSVWRYSNLCNYLFLISISLMLLLLSITGAGVFDLAMLGYPSVIIFSAILGDRRLFLTTLTSVLLQCVLLAWLAIEGVVVPHAPSVTWSHVIFIMILFIFTGFCVYILVQDIRNLLQSLQIENTKAEESRLQVQHLALHDPLTDLPNRLYGERLFSTMLKRNNPSQTKLALLFIDLDNFKPINDALGHAAGDKFLQNIAQTISQHLNGDQCLIRFGGDEFIVLAAGITDKNQVDALCTNLIAWCSTEFEVLEAKIVVSASIGIACAPDDGTTFKQLCRKADVAMYESKRKGRNRFEYYNAALDERSDVLFNLLQQLRPAVLHNKLAVYYQPLIALETGKVCAMEALVRWPQEDGSLIFPDQFIPVAESSGLINQLGAFVLTEACEYCAYQHSIGNKYLSVAVNLSFSQFRDNSLPGIVKSALQKSGLPAVSLELELTESILADDHGNIRKQLEHIKQLGVQFSIDDFGTGYSNLNYLRAFNAGKLKIDKIFITTLGIDQKHETLVSAIINMAKSLDMQVVAEGVENEAAKAKLVELGCDIGQGYLWSKPIPKHEFDVLLNS</sequence>
<feature type="transmembrane region" description="Helical" evidence="2">
    <location>
        <begin position="50"/>
        <end position="69"/>
    </location>
</feature>
<keyword evidence="2" id="KW-1133">Transmembrane helix</keyword>
<dbReference type="FunFam" id="3.30.70.270:FF:000001">
    <property type="entry name" value="Diguanylate cyclase domain protein"/>
    <property type="match status" value="1"/>
</dbReference>
<dbReference type="RefSeq" id="WP_163106741.1">
    <property type="nucleotide sequence ID" value="NZ_JAAAWO010000007.1"/>
</dbReference>
<reference evidence="5 6" key="1">
    <citation type="submission" date="2020-01" db="EMBL/GenBank/DDBJ databases">
        <title>Genomes of bacteria type strains.</title>
        <authorList>
            <person name="Chen J."/>
            <person name="Zhu S."/>
            <person name="Yang J."/>
        </authorList>
    </citation>
    <scope>NUCLEOTIDE SEQUENCE [LARGE SCALE GENOMIC DNA]</scope>
    <source>
        <strain evidence="5 6">LMG 24078</strain>
    </source>
</reference>
<dbReference type="Gene3D" id="3.30.70.270">
    <property type="match status" value="1"/>
</dbReference>
<gene>
    <name evidence="5" type="ORF">GTQ48_11000</name>
</gene>
<dbReference type="SMART" id="SM00267">
    <property type="entry name" value="GGDEF"/>
    <property type="match status" value="1"/>
</dbReference>
<feature type="transmembrane region" description="Helical" evidence="2">
    <location>
        <begin position="118"/>
        <end position="138"/>
    </location>
</feature>
<proteinExistence type="predicted"/>
<dbReference type="NCBIfam" id="TIGR00254">
    <property type="entry name" value="GGDEF"/>
    <property type="match status" value="1"/>
</dbReference>
<dbReference type="GO" id="GO:0003824">
    <property type="term" value="F:catalytic activity"/>
    <property type="evidence" value="ECO:0007669"/>
    <property type="project" value="UniProtKB-ARBA"/>
</dbReference>
<keyword evidence="2" id="KW-0472">Membrane</keyword>
<dbReference type="InterPro" id="IPR001633">
    <property type="entry name" value="EAL_dom"/>
</dbReference>
<dbReference type="PANTHER" id="PTHR44757">
    <property type="entry name" value="DIGUANYLATE CYCLASE DGCP"/>
    <property type="match status" value="1"/>
</dbReference>
<feature type="domain" description="EAL" evidence="3">
    <location>
        <begin position="372"/>
        <end position="624"/>
    </location>
</feature>
<evidence type="ECO:0000313" key="5">
    <source>
        <dbReference type="EMBL" id="NDW16046.1"/>
    </source>
</evidence>
<organism evidence="5 6">
    <name type="scientific">Alteromonas genovensis</name>
    <dbReference type="NCBI Taxonomy" id="471225"/>
    <lineage>
        <taxon>Bacteria</taxon>
        <taxon>Pseudomonadati</taxon>
        <taxon>Pseudomonadota</taxon>
        <taxon>Gammaproteobacteria</taxon>
        <taxon>Alteromonadales</taxon>
        <taxon>Alteromonadaceae</taxon>
        <taxon>Alteromonas/Salinimonas group</taxon>
        <taxon>Alteromonas</taxon>
    </lineage>
</organism>
<evidence type="ECO:0000313" key="6">
    <source>
        <dbReference type="Proteomes" id="UP000471381"/>
    </source>
</evidence>
<name>A0A6N9TJG4_9ALTE</name>
<evidence type="ECO:0000259" key="3">
    <source>
        <dbReference type="PROSITE" id="PS50883"/>
    </source>
</evidence>
<dbReference type="InterPro" id="IPR000160">
    <property type="entry name" value="GGDEF_dom"/>
</dbReference>
<dbReference type="EMBL" id="JAAAWO010000007">
    <property type="protein sequence ID" value="NDW16046.1"/>
    <property type="molecule type" value="Genomic_DNA"/>
</dbReference>
<keyword evidence="6" id="KW-1185">Reference proteome</keyword>
<comment type="caution">
    <text evidence="5">The sequence shown here is derived from an EMBL/GenBank/DDBJ whole genome shotgun (WGS) entry which is preliminary data.</text>
</comment>